<comment type="caution">
    <text evidence="1">The sequence shown here is derived from an EMBL/GenBank/DDBJ whole genome shotgun (WGS) entry which is preliminary data.</text>
</comment>
<feature type="non-terminal residue" evidence="1">
    <location>
        <position position="1"/>
    </location>
</feature>
<sequence>LQTPSLIDLVYDRQTHSYKDHGGDLQKMLEYRDHTLAPLNIMNSVLNEDSLLQNILGHERQPVSQTEEISDVQHDWLRKNRA</sequence>
<reference evidence="2" key="1">
    <citation type="submission" date="2022-10" db="EMBL/GenBank/DDBJ databases">
        <title>Genome assembly of Pristionchus species.</title>
        <authorList>
            <person name="Yoshida K."/>
            <person name="Sommer R.J."/>
        </authorList>
    </citation>
    <scope>NUCLEOTIDE SEQUENCE [LARGE SCALE GENOMIC DNA]</scope>
    <source>
        <strain evidence="2">RS5460</strain>
    </source>
</reference>
<protein>
    <submittedName>
        <fullName evidence="1">Uncharacterized protein</fullName>
    </submittedName>
</protein>
<name>A0AAN5DDK3_9BILA</name>
<gene>
    <name evidence="1" type="ORF">PMAYCL1PPCAC_30920</name>
</gene>
<organism evidence="1 2">
    <name type="scientific">Pristionchus mayeri</name>
    <dbReference type="NCBI Taxonomy" id="1317129"/>
    <lineage>
        <taxon>Eukaryota</taxon>
        <taxon>Metazoa</taxon>
        <taxon>Ecdysozoa</taxon>
        <taxon>Nematoda</taxon>
        <taxon>Chromadorea</taxon>
        <taxon>Rhabditida</taxon>
        <taxon>Rhabditina</taxon>
        <taxon>Diplogasteromorpha</taxon>
        <taxon>Diplogasteroidea</taxon>
        <taxon>Neodiplogasteridae</taxon>
        <taxon>Pristionchus</taxon>
    </lineage>
</organism>
<proteinExistence type="predicted"/>
<evidence type="ECO:0000313" key="2">
    <source>
        <dbReference type="Proteomes" id="UP001328107"/>
    </source>
</evidence>
<dbReference type="AlphaFoldDB" id="A0AAN5DDK3"/>
<keyword evidence="2" id="KW-1185">Reference proteome</keyword>
<dbReference type="EMBL" id="BTRK01000006">
    <property type="protein sequence ID" value="GMR60725.1"/>
    <property type="molecule type" value="Genomic_DNA"/>
</dbReference>
<dbReference type="Proteomes" id="UP001328107">
    <property type="component" value="Unassembled WGS sequence"/>
</dbReference>
<accession>A0AAN5DDK3</accession>
<evidence type="ECO:0000313" key="1">
    <source>
        <dbReference type="EMBL" id="GMR60725.1"/>
    </source>
</evidence>